<dbReference type="Pfam" id="PF13468">
    <property type="entry name" value="Glyoxalase_3"/>
    <property type="match status" value="1"/>
</dbReference>
<keyword evidence="3" id="KW-1185">Reference proteome</keyword>
<dbReference type="InterPro" id="IPR025870">
    <property type="entry name" value="Glyoxalase-like_dom"/>
</dbReference>
<dbReference type="AlphaFoldDB" id="A0A418SV26"/>
<protein>
    <submittedName>
        <fullName evidence="2">VOC family protein</fullName>
    </submittedName>
</protein>
<dbReference type="RefSeq" id="WP_119748758.1">
    <property type="nucleotide sequence ID" value="NZ_QZCG01000007.1"/>
</dbReference>
<feature type="domain" description="Glyoxalase-like" evidence="1">
    <location>
        <begin position="4"/>
        <end position="157"/>
    </location>
</feature>
<dbReference type="EMBL" id="QZCG01000007">
    <property type="protein sequence ID" value="RJE84816.1"/>
    <property type="molecule type" value="Genomic_DNA"/>
</dbReference>
<dbReference type="Proteomes" id="UP000284202">
    <property type="component" value="Unassembled WGS sequence"/>
</dbReference>
<sequence length="191" mass="20677">MLEFDHIAIAARNLEEGAAWLRDRLGAVLQAGGKHPQLGTHNMLLSLGTREYLELIAMDPDSGPITGPGWFGLKDFDAPPCIAGWVLRQSPLEAVTATTVAEVNRGDLRWRITLPKSGQMPGGGTIPMRIDWGNGPHPADRLPDHGFRLTGLKVQCPERLVLPLSDPRIRVSVGAPGFTARIATLRGEVVL</sequence>
<dbReference type="OrthoDB" id="8451710at2"/>
<accession>A0A418SV26</accession>
<gene>
    <name evidence="2" type="ORF">D3P04_10880</name>
</gene>
<dbReference type="Gene3D" id="3.10.180.10">
    <property type="entry name" value="2,3-Dihydroxybiphenyl 1,2-Dioxygenase, domain 1"/>
    <property type="match status" value="1"/>
</dbReference>
<organism evidence="2 3">
    <name type="scientific">Paracoccus onubensis</name>
    <dbReference type="NCBI Taxonomy" id="1675788"/>
    <lineage>
        <taxon>Bacteria</taxon>
        <taxon>Pseudomonadati</taxon>
        <taxon>Pseudomonadota</taxon>
        <taxon>Alphaproteobacteria</taxon>
        <taxon>Rhodobacterales</taxon>
        <taxon>Paracoccaceae</taxon>
        <taxon>Paracoccus</taxon>
    </lineage>
</organism>
<proteinExistence type="predicted"/>
<reference evidence="3" key="1">
    <citation type="submission" date="2018-09" db="EMBL/GenBank/DDBJ databases">
        <title>Acidovorax cavernicola nov. sp. isolated from Gruta de las Maravillas (Aracena, Spain).</title>
        <authorList>
            <person name="Jurado V."/>
            <person name="Gutierrez-Patricio S."/>
            <person name="Gonzalez-Pimentel J.L."/>
            <person name="Miller A.Z."/>
            <person name="Laiz L."/>
            <person name="Saiz-Jimenez C."/>
        </authorList>
    </citation>
    <scope>NUCLEOTIDE SEQUENCE [LARGE SCALE GENOMIC DNA]</scope>
    <source>
        <strain evidence="3">1011MAR3C25</strain>
    </source>
</reference>
<dbReference type="SUPFAM" id="SSF54593">
    <property type="entry name" value="Glyoxalase/Bleomycin resistance protein/Dihydroxybiphenyl dioxygenase"/>
    <property type="match status" value="1"/>
</dbReference>
<evidence type="ECO:0000313" key="2">
    <source>
        <dbReference type="EMBL" id="RJE84816.1"/>
    </source>
</evidence>
<dbReference type="InterPro" id="IPR029068">
    <property type="entry name" value="Glyas_Bleomycin-R_OHBP_Dase"/>
</dbReference>
<comment type="caution">
    <text evidence="2">The sequence shown here is derived from an EMBL/GenBank/DDBJ whole genome shotgun (WGS) entry which is preliminary data.</text>
</comment>
<evidence type="ECO:0000313" key="3">
    <source>
        <dbReference type="Proteomes" id="UP000284202"/>
    </source>
</evidence>
<name>A0A418SV26_9RHOB</name>
<evidence type="ECO:0000259" key="1">
    <source>
        <dbReference type="Pfam" id="PF13468"/>
    </source>
</evidence>